<accession>A0AAE0KTU3</accession>
<evidence type="ECO:0000313" key="11">
    <source>
        <dbReference type="Proteomes" id="UP001190700"/>
    </source>
</evidence>
<keyword evidence="2" id="KW-0433">Leucine-rich repeat</keyword>
<feature type="region of interest" description="Disordered" evidence="7">
    <location>
        <begin position="308"/>
        <end position="391"/>
    </location>
</feature>
<evidence type="ECO:0000259" key="9">
    <source>
        <dbReference type="PROSITE" id="PS50089"/>
    </source>
</evidence>
<protein>
    <submittedName>
        <fullName evidence="10">Uncharacterized protein</fullName>
    </submittedName>
</protein>
<dbReference type="InterPro" id="IPR011009">
    <property type="entry name" value="Kinase-like_dom_sf"/>
</dbReference>
<keyword evidence="3" id="KW-0677">Repeat</keyword>
<dbReference type="SUPFAM" id="SSF57850">
    <property type="entry name" value="RING/U-box"/>
    <property type="match status" value="1"/>
</dbReference>
<keyword evidence="6" id="KW-0479">Metal-binding</keyword>
<dbReference type="PROSITE" id="PS50089">
    <property type="entry name" value="ZF_RING_2"/>
    <property type="match status" value="1"/>
</dbReference>
<feature type="domain" description="Protein kinase" evidence="8">
    <location>
        <begin position="1"/>
        <end position="209"/>
    </location>
</feature>
<evidence type="ECO:0000256" key="1">
    <source>
        <dbReference type="ARBA" id="ARBA00004430"/>
    </source>
</evidence>
<dbReference type="GO" id="GO:0004672">
    <property type="term" value="F:protein kinase activity"/>
    <property type="evidence" value="ECO:0007669"/>
    <property type="project" value="InterPro"/>
</dbReference>
<keyword evidence="11" id="KW-1185">Reference proteome</keyword>
<feature type="compositionally biased region" description="Basic and acidic residues" evidence="7">
    <location>
        <begin position="328"/>
        <end position="391"/>
    </location>
</feature>
<evidence type="ECO:0000256" key="5">
    <source>
        <dbReference type="ARBA" id="ARBA00022840"/>
    </source>
</evidence>
<dbReference type="Pfam" id="PF00069">
    <property type="entry name" value="Pkinase"/>
    <property type="match status" value="1"/>
</dbReference>
<dbReference type="InterPro" id="IPR001841">
    <property type="entry name" value="Znf_RING"/>
</dbReference>
<dbReference type="Pfam" id="PF13920">
    <property type="entry name" value="zf-C3HC4_3"/>
    <property type="match status" value="1"/>
</dbReference>
<dbReference type="GO" id="GO:0005524">
    <property type="term" value="F:ATP binding"/>
    <property type="evidence" value="ECO:0007669"/>
    <property type="project" value="UniProtKB-KW"/>
</dbReference>
<comment type="caution">
    <text evidence="10">The sequence shown here is derived from an EMBL/GenBank/DDBJ whole genome shotgun (WGS) entry which is preliminary data.</text>
</comment>
<evidence type="ECO:0000256" key="4">
    <source>
        <dbReference type="ARBA" id="ARBA00022741"/>
    </source>
</evidence>
<feature type="domain" description="RING-type" evidence="9">
    <location>
        <begin position="252"/>
        <end position="292"/>
    </location>
</feature>
<dbReference type="PROSITE" id="PS00108">
    <property type="entry name" value="PROTEIN_KINASE_ST"/>
    <property type="match status" value="1"/>
</dbReference>
<dbReference type="GO" id="GO:0008270">
    <property type="term" value="F:zinc ion binding"/>
    <property type="evidence" value="ECO:0007669"/>
    <property type="project" value="UniProtKB-KW"/>
</dbReference>
<dbReference type="Gene3D" id="1.10.510.10">
    <property type="entry name" value="Transferase(Phosphotransferase) domain 1"/>
    <property type="match status" value="1"/>
</dbReference>
<evidence type="ECO:0000256" key="6">
    <source>
        <dbReference type="PROSITE-ProRule" id="PRU00175"/>
    </source>
</evidence>
<dbReference type="PROSITE" id="PS50011">
    <property type="entry name" value="PROTEIN_KINASE_DOM"/>
    <property type="match status" value="1"/>
</dbReference>
<dbReference type="PANTHER" id="PTHR48056">
    <property type="entry name" value="LRR RECEPTOR-LIKE SERINE/THREONINE-PROTEIN KINASE-RELATED"/>
    <property type="match status" value="1"/>
</dbReference>
<keyword evidence="6" id="KW-0862">Zinc</keyword>
<keyword evidence="4" id="KW-0547">Nucleotide-binding</keyword>
<dbReference type="SMART" id="SM00368">
    <property type="entry name" value="LRR_RI"/>
    <property type="match status" value="6"/>
</dbReference>
<dbReference type="SUPFAM" id="SSF52047">
    <property type="entry name" value="RNI-like"/>
    <property type="match status" value="1"/>
</dbReference>
<dbReference type="InterPro" id="IPR000719">
    <property type="entry name" value="Prot_kinase_dom"/>
</dbReference>
<dbReference type="Pfam" id="PF13516">
    <property type="entry name" value="LRR_6"/>
    <property type="match status" value="4"/>
</dbReference>
<comment type="subcellular location">
    <subcellularLocation>
        <location evidence="1">Cytoplasm</location>
        <location evidence="1">Cytoskeleton</location>
        <location evidence="1">Cilium axoneme</location>
    </subcellularLocation>
</comment>
<dbReference type="SUPFAM" id="SSF56112">
    <property type="entry name" value="Protein kinase-like (PK-like)"/>
    <property type="match status" value="1"/>
</dbReference>
<organism evidence="10 11">
    <name type="scientific">Cymbomonas tetramitiformis</name>
    <dbReference type="NCBI Taxonomy" id="36881"/>
    <lineage>
        <taxon>Eukaryota</taxon>
        <taxon>Viridiplantae</taxon>
        <taxon>Chlorophyta</taxon>
        <taxon>Pyramimonadophyceae</taxon>
        <taxon>Pyramimonadales</taxon>
        <taxon>Pyramimonadaceae</taxon>
        <taxon>Cymbomonas</taxon>
    </lineage>
</organism>
<evidence type="ECO:0000259" key="8">
    <source>
        <dbReference type="PROSITE" id="PS50011"/>
    </source>
</evidence>
<dbReference type="InterPro" id="IPR032675">
    <property type="entry name" value="LRR_dom_sf"/>
</dbReference>
<dbReference type="Gene3D" id="3.80.10.10">
    <property type="entry name" value="Ribonuclease Inhibitor"/>
    <property type="match status" value="2"/>
</dbReference>
<evidence type="ECO:0000256" key="3">
    <source>
        <dbReference type="ARBA" id="ARBA00022737"/>
    </source>
</evidence>
<name>A0AAE0KTU3_9CHLO</name>
<proteinExistence type="predicted"/>
<evidence type="ECO:0000313" key="10">
    <source>
        <dbReference type="EMBL" id="KAK3260508.1"/>
    </source>
</evidence>
<keyword evidence="5" id="KW-0067">ATP-binding</keyword>
<dbReference type="Proteomes" id="UP001190700">
    <property type="component" value="Unassembled WGS sequence"/>
</dbReference>
<evidence type="ECO:0000256" key="7">
    <source>
        <dbReference type="SAM" id="MobiDB-lite"/>
    </source>
</evidence>
<sequence length="695" mass="77076">MPFMEGGNLEDAIHSSTDPERPLLWEKRVCILRDILSGLAYLHKRTSTKEVIVHCDIKTENILLDNNGCARLSDFGISRLMPHHAVTSTVVRGTPFYLDPTYAESGLLSTATDLYSTGVVIFQLLSGYTLETLFQEFTRARQRGSNFISELHQGDRNFFSTLVDASAGFPARMVVFLTKAIQQCIDPVPHNRCSADWILGGLVEVQEHIQESLAQVSTERHLSVMTNSSAVTQGAAATEAAQNLDVSTPQVCLVCYSEPRETRLLPCRHSSTCMRCTLRLLEEHFPKCPVGRCTFTEYITLESSDNRATFDVGQPEGEASLSQQMENQQRRLQYEERRRREEEQRDEEQRRRGMEERQRREEEERLQREEEERLRREEEERQPRNNQEERRQYQDRAFADLEDHIGSAPPNSEQRSVLAKMRNAFRSSLCSLSLGKHPSDQVPMDVLAKLLSVNTSLTTVELHGMDIEPDGAKTLASAFVENEHGIFNGSLKNLNLGDNRIGPEGTVELMVALTSNTSLNTLNLYYNNIGPVGANAVAAAIGSNNSLRILNLLRNHLGDDSRTAILAALEGSDTLTSVCGILPNTFSHSLNNQRLEKEDAMLLAGELVHNRSLNKLDLTRNRIGPEGAKALAAALKPNEQRAFNESLHTLNLAINLIGPQGTKELAAALNGSLTTLDLSGASQASGKGPASSTGS</sequence>
<gene>
    <name evidence="10" type="ORF">CYMTET_30535</name>
</gene>
<dbReference type="Gene3D" id="3.30.40.10">
    <property type="entry name" value="Zinc/RING finger domain, C3HC4 (zinc finger)"/>
    <property type="match status" value="1"/>
</dbReference>
<dbReference type="InterPro" id="IPR050647">
    <property type="entry name" value="Plant_LRR-RLKs"/>
</dbReference>
<keyword evidence="6" id="KW-0863">Zinc-finger</keyword>
<reference evidence="10 11" key="1">
    <citation type="journal article" date="2015" name="Genome Biol. Evol.">
        <title>Comparative Genomics of a Bacterivorous Green Alga Reveals Evolutionary Causalities and Consequences of Phago-Mixotrophic Mode of Nutrition.</title>
        <authorList>
            <person name="Burns J.A."/>
            <person name="Paasch A."/>
            <person name="Narechania A."/>
            <person name="Kim E."/>
        </authorList>
    </citation>
    <scope>NUCLEOTIDE SEQUENCE [LARGE SCALE GENOMIC DNA]</scope>
    <source>
        <strain evidence="10 11">PLY_AMNH</strain>
    </source>
</reference>
<dbReference type="AlphaFoldDB" id="A0AAE0KTU3"/>
<dbReference type="EMBL" id="LGRX02017623">
    <property type="protein sequence ID" value="KAK3260508.1"/>
    <property type="molecule type" value="Genomic_DNA"/>
</dbReference>
<dbReference type="InterPro" id="IPR013083">
    <property type="entry name" value="Znf_RING/FYVE/PHD"/>
</dbReference>
<dbReference type="PANTHER" id="PTHR48056:SF81">
    <property type="entry name" value="RECEPTOR PROTEIN-TYROSINE KINASE CEPR1"/>
    <property type="match status" value="1"/>
</dbReference>
<evidence type="ECO:0000256" key="2">
    <source>
        <dbReference type="ARBA" id="ARBA00022614"/>
    </source>
</evidence>
<dbReference type="InterPro" id="IPR008271">
    <property type="entry name" value="Ser/Thr_kinase_AS"/>
</dbReference>
<dbReference type="SMART" id="SM00220">
    <property type="entry name" value="S_TKc"/>
    <property type="match status" value="1"/>
</dbReference>
<dbReference type="GO" id="GO:0005930">
    <property type="term" value="C:axoneme"/>
    <property type="evidence" value="ECO:0007669"/>
    <property type="project" value="UniProtKB-SubCell"/>
</dbReference>
<dbReference type="CDD" id="cd16449">
    <property type="entry name" value="RING-HC"/>
    <property type="match status" value="1"/>
</dbReference>
<dbReference type="InterPro" id="IPR001611">
    <property type="entry name" value="Leu-rich_rpt"/>
</dbReference>